<evidence type="ECO:0000313" key="2">
    <source>
        <dbReference type="EMBL" id="AVO26162.1"/>
    </source>
</evidence>
<organism evidence="2 3">
    <name type="scientific">Megasphaera elsdenii</name>
    <dbReference type="NCBI Taxonomy" id="907"/>
    <lineage>
        <taxon>Bacteria</taxon>
        <taxon>Bacillati</taxon>
        <taxon>Bacillota</taxon>
        <taxon>Negativicutes</taxon>
        <taxon>Veillonellales</taxon>
        <taxon>Veillonellaceae</taxon>
        <taxon>Megasphaera</taxon>
    </lineage>
</organism>
<proteinExistence type="predicted"/>
<protein>
    <submittedName>
        <fullName evidence="2">Transposase</fullName>
    </submittedName>
</protein>
<dbReference type="InterPro" id="IPR010095">
    <property type="entry name" value="Cas12f1-like_TNB"/>
</dbReference>
<dbReference type="NCBIfam" id="TIGR01766">
    <property type="entry name" value="IS200/IS605 family accessory protein TnpB-like domain"/>
    <property type="match status" value="1"/>
</dbReference>
<dbReference type="RefSeq" id="WP_027894779.1">
    <property type="nucleotide sequence ID" value="NZ_CP027569.1"/>
</dbReference>
<reference evidence="2 3" key="1">
    <citation type="journal article" date="2018" name="Genome Announc.">
        <title>Complete genomes of two Megasphaera elsdenii strains, NCIMB 702410 and ATCC 25940.</title>
        <authorList>
            <person name="Hatmaker E.A."/>
            <person name="O'Dell K."/>
            <person name="Riley L.A."/>
            <person name="Klingeman D.M."/>
            <person name="Guss A.M."/>
        </authorList>
    </citation>
    <scope>NUCLEOTIDE SEQUENCE [LARGE SCALE GENOMIC DNA]</scope>
    <source>
        <strain evidence="2 3">NCIMB702410</strain>
    </source>
</reference>
<dbReference type="GO" id="GO:0003677">
    <property type="term" value="F:DNA binding"/>
    <property type="evidence" value="ECO:0007669"/>
    <property type="project" value="UniProtKB-KW"/>
</dbReference>
<gene>
    <name evidence="2" type="ORF">C6Y28_00140</name>
</gene>
<dbReference type="OrthoDB" id="516981at2"/>
<keyword evidence="1" id="KW-0238">DNA-binding</keyword>
<evidence type="ECO:0000313" key="3">
    <source>
        <dbReference type="Proteomes" id="UP000238358"/>
    </source>
</evidence>
<dbReference type="AlphaFoldDB" id="A0A2S0M3Y0"/>
<name>A0A2S0M3Y0_MEGEL</name>
<accession>A0A2S0M3Y0</accession>
<evidence type="ECO:0000256" key="1">
    <source>
        <dbReference type="ARBA" id="ARBA00023125"/>
    </source>
</evidence>
<dbReference type="EMBL" id="CP027569">
    <property type="protein sequence ID" value="AVO26162.1"/>
    <property type="molecule type" value="Genomic_DNA"/>
</dbReference>
<sequence length="435" mass="49782">MKIMTTYKTKIRDSHRALANTVGIYRQAVDFLIGVALEEWNALKEIERSLEKQRAIECVIHHTKSNPCPKYDFDSRFCKFPSYLRRAAITEAVGKVSSYKSNYANWEGNPQGKEPGIPVAGYIYPAMYRDNCFVRTGTYTARLKVWIRNTWDWLEVQLRKSDVDYIQRHCATRKECAPTLRRRGKNWYLDFTFEENVKLEDKPIDRQIIIGVDLGINNACTCSAMLSDGTVIGRKILSLPREKDSLGHKLNKIKKAQQQGARKMPRLWAKAKGVNLDIVHKTAQFIADVATLYSADVIVFEHLDTQGKKRGSKKQKLHHWRAQAVQRIVADKAHRDGVRVRRVCAWNTSKLAFDGSGEVERDEHNYSMCTFKTGKRYHCDLSASYNIGARYFIREILKSLPAKARLGMEAKVPQCTKRTTCTLSTLLSLNAELVA</sequence>
<dbReference type="Proteomes" id="UP000238358">
    <property type="component" value="Chromosome"/>
</dbReference>